<dbReference type="Gene3D" id="3.40.190.10">
    <property type="entry name" value="Periplasmic binding protein-like II"/>
    <property type="match status" value="2"/>
</dbReference>
<sequence length="256" mass="28963">MKFVGFLFILLFLSNTNASGEALPEIKLCYEDVTVHPWITGDRKGLVLQELQQVEKLAKIKFNYIRLPWKRCQIDAQNGKLDGLIAASFTKERTNWGVYPTLKTGELDRSLRLHTDSFMVFITKGSPVRFKNGRFLNLGQNLIGVQLGYSVGTDLEDQGYATHSSFSTAQDLIQALDASIVTVAVLQKYATIKTLNDNPKLKSNIVELKPPFKVADQYLLFTKKFYSHHPEISNRIWKAIPIARESAEYKKNASGF</sequence>
<dbReference type="SUPFAM" id="SSF53850">
    <property type="entry name" value="Periplasmic binding protein-like II"/>
    <property type="match status" value="1"/>
</dbReference>
<feature type="chain" id="PRO_5045490499" evidence="1">
    <location>
        <begin position="19"/>
        <end position="256"/>
    </location>
</feature>
<comment type="caution">
    <text evidence="2">The sequence shown here is derived from an EMBL/GenBank/DDBJ whole genome shotgun (WGS) entry which is preliminary data.</text>
</comment>
<dbReference type="Proteomes" id="UP001302274">
    <property type="component" value="Unassembled WGS sequence"/>
</dbReference>
<accession>A0ABU5VZC4</accession>
<keyword evidence="3" id="KW-1185">Reference proteome</keyword>
<dbReference type="EMBL" id="JAYGJQ010000002">
    <property type="protein sequence ID" value="MEA9357365.1"/>
    <property type="molecule type" value="Genomic_DNA"/>
</dbReference>
<proteinExistence type="predicted"/>
<reference evidence="2 3" key="1">
    <citation type="submission" date="2023-11" db="EMBL/GenBank/DDBJ databases">
        <title>A Novel Polar Bacteriovorax (B. antarcticus) Isolated from the Biocrust in Antarctica.</title>
        <authorList>
            <person name="Mun W."/>
            <person name="Choi S.Y."/>
            <person name="Mitchell R.J."/>
        </authorList>
    </citation>
    <scope>NUCLEOTIDE SEQUENCE [LARGE SCALE GENOMIC DNA]</scope>
    <source>
        <strain evidence="2 3">PP10</strain>
    </source>
</reference>
<protein>
    <submittedName>
        <fullName evidence="2">Transporter substrate-binding domain-containing protein</fullName>
    </submittedName>
</protein>
<evidence type="ECO:0000313" key="2">
    <source>
        <dbReference type="EMBL" id="MEA9357365.1"/>
    </source>
</evidence>
<organism evidence="2 3">
    <name type="scientific">Bacteriovorax antarcticus</name>
    <dbReference type="NCBI Taxonomy" id="3088717"/>
    <lineage>
        <taxon>Bacteria</taxon>
        <taxon>Pseudomonadati</taxon>
        <taxon>Bdellovibrionota</taxon>
        <taxon>Bacteriovoracia</taxon>
        <taxon>Bacteriovoracales</taxon>
        <taxon>Bacteriovoracaceae</taxon>
        <taxon>Bacteriovorax</taxon>
    </lineage>
</organism>
<keyword evidence="1" id="KW-0732">Signal</keyword>
<feature type="signal peptide" evidence="1">
    <location>
        <begin position="1"/>
        <end position="18"/>
    </location>
</feature>
<gene>
    <name evidence="2" type="ORF">SHI21_14155</name>
</gene>
<evidence type="ECO:0000313" key="3">
    <source>
        <dbReference type="Proteomes" id="UP001302274"/>
    </source>
</evidence>
<name>A0ABU5VZC4_9BACT</name>
<dbReference type="RefSeq" id="WP_323577348.1">
    <property type="nucleotide sequence ID" value="NZ_JAYGJQ010000002.1"/>
</dbReference>
<evidence type="ECO:0000256" key="1">
    <source>
        <dbReference type="SAM" id="SignalP"/>
    </source>
</evidence>